<dbReference type="EMBL" id="VSSQ01019304">
    <property type="protein sequence ID" value="MPM63256.1"/>
    <property type="molecule type" value="Genomic_DNA"/>
</dbReference>
<comment type="caution">
    <text evidence="1">The sequence shown here is derived from an EMBL/GenBank/DDBJ whole genome shotgun (WGS) entry which is preliminary data.</text>
</comment>
<reference evidence="1" key="1">
    <citation type="submission" date="2019-08" db="EMBL/GenBank/DDBJ databases">
        <authorList>
            <person name="Kucharzyk K."/>
            <person name="Murdoch R.W."/>
            <person name="Higgins S."/>
            <person name="Loffler F."/>
        </authorList>
    </citation>
    <scope>NUCLEOTIDE SEQUENCE</scope>
</reference>
<organism evidence="1">
    <name type="scientific">bioreactor metagenome</name>
    <dbReference type="NCBI Taxonomy" id="1076179"/>
    <lineage>
        <taxon>unclassified sequences</taxon>
        <taxon>metagenomes</taxon>
        <taxon>ecological metagenomes</taxon>
    </lineage>
</organism>
<dbReference type="AlphaFoldDB" id="A0A645BDS9"/>
<protein>
    <submittedName>
        <fullName evidence="1">Uncharacterized protein</fullName>
    </submittedName>
</protein>
<gene>
    <name evidence="1" type="ORF">SDC9_110136</name>
</gene>
<evidence type="ECO:0000313" key="1">
    <source>
        <dbReference type="EMBL" id="MPM63256.1"/>
    </source>
</evidence>
<name>A0A645BDS9_9ZZZZ</name>
<sequence>MLAYLFYEKSRNIFKDLSEAYYENSEKIYNELLELDVDKNKRLVAEFEEILEEDEDEYIPQYILEVSENLENEFEDIECEMKIEY</sequence>
<proteinExistence type="predicted"/>
<accession>A0A645BDS9</accession>